<protein>
    <submittedName>
        <fullName evidence="8">Cytochrome c</fullName>
    </submittedName>
</protein>
<name>A0A7W9ZC42_NOVIT</name>
<keyword evidence="9" id="KW-1185">Reference proteome</keyword>
<accession>A0A7W9ZC42</accession>
<proteinExistence type="predicted"/>
<dbReference type="EMBL" id="JACIIX010000001">
    <property type="protein sequence ID" value="MBB6208762.1"/>
    <property type="molecule type" value="Genomic_DNA"/>
</dbReference>
<keyword evidence="1" id="KW-0813">Transport</keyword>
<dbReference type="PRINTS" id="PR00604">
    <property type="entry name" value="CYTCHRMECIAB"/>
</dbReference>
<dbReference type="GO" id="GO:0009055">
    <property type="term" value="F:electron transfer activity"/>
    <property type="evidence" value="ECO:0007669"/>
    <property type="project" value="InterPro"/>
</dbReference>
<dbReference type="Pfam" id="PF00034">
    <property type="entry name" value="Cytochrom_C"/>
    <property type="match status" value="1"/>
</dbReference>
<dbReference type="GO" id="GO:0046872">
    <property type="term" value="F:metal ion binding"/>
    <property type="evidence" value="ECO:0007669"/>
    <property type="project" value="UniProtKB-KW"/>
</dbReference>
<sequence length="163" mass="16996">MQTLFKLAAAVIVAAVLVVVVNVYGAAVYKAAAPADVSPDARPKMVAAPKAAAAQATAELRPGDVELGKKAAKACASCHTFEQGGANKVGPNLFGAAGAKIAHVQGFKYSDTVAAHGGEWTDENLDHWLANPKEFIPGTKMAFAGIKDKQQRLDVIAYLHSLK</sequence>
<dbReference type="Proteomes" id="UP000544872">
    <property type="component" value="Unassembled WGS sequence"/>
</dbReference>
<dbReference type="InterPro" id="IPR036909">
    <property type="entry name" value="Cyt_c-like_dom_sf"/>
</dbReference>
<evidence type="ECO:0000256" key="2">
    <source>
        <dbReference type="ARBA" id="ARBA00022617"/>
    </source>
</evidence>
<keyword evidence="2 6" id="KW-0349">Heme</keyword>
<dbReference type="PANTHER" id="PTHR11961">
    <property type="entry name" value="CYTOCHROME C"/>
    <property type="match status" value="1"/>
</dbReference>
<reference evidence="8 9" key="1">
    <citation type="submission" date="2020-08" db="EMBL/GenBank/DDBJ databases">
        <title>Genomic Encyclopedia of Type Strains, Phase IV (KMG-IV): sequencing the most valuable type-strain genomes for metagenomic binning, comparative biology and taxonomic classification.</title>
        <authorList>
            <person name="Goeker M."/>
        </authorList>
    </citation>
    <scope>NUCLEOTIDE SEQUENCE [LARGE SCALE GENOMIC DNA]</scope>
    <source>
        <strain evidence="8 9">DSM 11590</strain>
    </source>
</reference>
<dbReference type="PROSITE" id="PS51007">
    <property type="entry name" value="CYTC"/>
    <property type="match status" value="1"/>
</dbReference>
<evidence type="ECO:0000313" key="9">
    <source>
        <dbReference type="Proteomes" id="UP000544872"/>
    </source>
</evidence>
<dbReference type="RefSeq" id="WP_184260085.1">
    <property type="nucleotide sequence ID" value="NZ_JACIIX010000001.1"/>
</dbReference>
<evidence type="ECO:0000256" key="5">
    <source>
        <dbReference type="ARBA" id="ARBA00023004"/>
    </source>
</evidence>
<dbReference type="AlphaFoldDB" id="A0A7W9ZC42"/>
<evidence type="ECO:0000256" key="3">
    <source>
        <dbReference type="ARBA" id="ARBA00022723"/>
    </source>
</evidence>
<dbReference type="InterPro" id="IPR009056">
    <property type="entry name" value="Cyt_c-like_dom"/>
</dbReference>
<evidence type="ECO:0000313" key="8">
    <source>
        <dbReference type="EMBL" id="MBB6208762.1"/>
    </source>
</evidence>
<gene>
    <name evidence="8" type="ORF">FHS48_000143</name>
</gene>
<keyword evidence="3 6" id="KW-0479">Metal-binding</keyword>
<dbReference type="InterPro" id="IPR002327">
    <property type="entry name" value="Cyt_c_1A/1B"/>
</dbReference>
<dbReference type="GO" id="GO:0020037">
    <property type="term" value="F:heme binding"/>
    <property type="evidence" value="ECO:0007669"/>
    <property type="project" value="InterPro"/>
</dbReference>
<evidence type="ECO:0000256" key="6">
    <source>
        <dbReference type="PROSITE-ProRule" id="PRU00433"/>
    </source>
</evidence>
<evidence type="ECO:0000256" key="4">
    <source>
        <dbReference type="ARBA" id="ARBA00022982"/>
    </source>
</evidence>
<comment type="caution">
    <text evidence="8">The sequence shown here is derived from an EMBL/GenBank/DDBJ whole genome shotgun (WGS) entry which is preliminary data.</text>
</comment>
<dbReference type="SUPFAM" id="SSF46626">
    <property type="entry name" value="Cytochrome c"/>
    <property type="match status" value="1"/>
</dbReference>
<feature type="domain" description="Cytochrome c" evidence="7">
    <location>
        <begin position="63"/>
        <end position="163"/>
    </location>
</feature>
<organism evidence="8 9">
    <name type="scientific">Novispirillum itersonii</name>
    <name type="common">Aquaspirillum itersonii</name>
    <dbReference type="NCBI Taxonomy" id="189"/>
    <lineage>
        <taxon>Bacteria</taxon>
        <taxon>Pseudomonadati</taxon>
        <taxon>Pseudomonadota</taxon>
        <taxon>Alphaproteobacteria</taxon>
        <taxon>Rhodospirillales</taxon>
        <taxon>Novispirillaceae</taxon>
        <taxon>Novispirillum</taxon>
    </lineage>
</organism>
<keyword evidence="4" id="KW-0249">Electron transport</keyword>
<evidence type="ECO:0000259" key="7">
    <source>
        <dbReference type="PROSITE" id="PS51007"/>
    </source>
</evidence>
<dbReference type="Gene3D" id="1.10.760.10">
    <property type="entry name" value="Cytochrome c-like domain"/>
    <property type="match status" value="1"/>
</dbReference>
<keyword evidence="5 6" id="KW-0408">Iron</keyword>
<evidence type="ECO:0000256" key="1">
    <source>
        <dbReference type="ARBA" id="ARBA00022448"/>
    </source>
</evidence>